<evidence type="ECO:0000313" key="2">
    <source>
        <dbReference type="EMBL" id="GBH22827.1"/>
    </source>
</evidence>
<dbReference type="AlphaFoldDB" id="A0A2V0RCI9"/>
<dbReference type="GO" id="GO:0003968">
    <property type="term" value="F:RNA-directed RNA polymerase activity"/>
    <property type="evidence" value="ECO:0007669"/>
    <property type="project" value="InterPro"/>
</dbReference>
<protein>
    <submittedName>
        <fullName evidence="2">RdRp</fullName>
    </submittedName>
</protein>
<evidence type="ECO:0000259" key="1">
    <source>
        <dbReference type="Pfam" id="PF00680"/>
    </source>
</evidence>
<dbReference type="EMBL" id="BDQE01000120">
    <property type="protein sequence ID" value="GBH22827.1"/>
    <property type="molecule type" value="Genomic_RNA"/>
</dbReference>
<dbReference type="InterPro" id="IPR001205">
    <property type="entry name" value="RNA-dir_pol_C"/>
</dbReference>
<comment type="caution">
    <text evidence="2">The sequence shown here is derived from an EMBL/GenBank/DDBJ whole genome shotgun (WGS) entry which is preliminary data.</text>
</comment>
<dbReference type="EMBL" id="BDQB01000213">
    <property type="protein sequence ID" value="GBH22326.1"/>
    <property type="molecule type" value="Genomic_RNA"/>
</dbReference>
<accession>A0A2V0RCI9</accession>
<dbReference type="GO" id="GO:0003723">
    <property type="term" value="F:RNA binding"/>
    <property type="evidence" value="ECO:0007669"/>
    <property type="project" value="InterPro"/>
</dbReference>
<proteinExistence type="predicted"/>
<sequence>MGRVDEAGDSVSVVSSLMSVTDSSASGVRNYDWVVKYREFKGVRSVKSLPLLGFHGACKYSYMEPTTIPSSLFQSFYAKAETCALLWEESPEGIWTKEFRPPSVSDLAMHLERFGGARDFNTSFFDANVRETMTRMSRIEGDLPTVLVDTWLTTDNLLRVRVPSNTSAGIRWKKKQLRAKVDALPYALEEAVRDIVGLKEGRPYSTPPCFCAARGKIVDIFKGPGKKEGRLVLVPDLKRHLMGSLTSVPYSKLVSSFSKKGGGVLIGMGNYHMNYSQLAEDIAGIKKPVAYLCVDFSGYDQTVPAEVIQWGLTRISSRFKTCQGSHAYWKSELNHLVHTEIAFPTGEVYMKGRGVASGDPWTSQLGSEANWLMQELAFRFLGWNARAWTFGDDVIVAIDCLPEGRPSSATLLTQYATAMGKLFGLEVKGSDSYCTPQLSISGPEPVEGKSVKFLSNFFMEVGVIVPAPEFAKTLESMMYPEYNPFTNEHTELKSWEVEELLSFELMRTSCLYITSYWNESSRHLLEQYHIWLLNLHVRPTPIPTFRLMQQLTLWDLDWTTFNSIWLTHLPSYADILKLYTSIPQHDRVDVGLARAKLSRLTTFQSRST</sequence>
<organism evidence="2">
    <name type="scientific">viral metagenome</name>
    <dbReference type="NCBI Taxonomy" id="1070528"/>
    <lineage>
        <taxon>unclassified sequences</taxon>
        <taxon>metagenomes</taxon>
        <taxon>organismal metagenomes</taxon>
    </lineage>
</organism>
<dbReference type="GO" id="GO:0006351">
    <property type="term" value="P:DNA-templated transcription"/>
    <property type="evidence" value="ECO:0007669"/>
    <property type="project" value="InterPro"/>
</dbReference>
<dbReference type="InterPro" id="IPR043502">
    <property type="entry name" value="DNA/RNA_pol_sf"/>
</dbReference>
<reference evidence="2" key="1">
    <citation type="submission" date="2017-04" db="EMBL/GenBank/DDBJ databases">
        <title>Unveiling RNA virosphere associated with marine microorganisms.</title>
        <authorList>
            <person name="Urayama S."/>
            <person name="Takaki Y."/>
            <person name="Nishi S."/>
            <person name="Yoshida Y."/>
            <person name="Deguchi S."/>
            <person name="Takai K."/>
            <person name="Nunoura T."/>
        </authorList>
    </citation>
    <scope>NUCLEOTIDE SEQUENCE</scope>
</reference>
<dbReference type="SUPFAM" id="SSF56672">
    <property type="entry name" value="DNA/RNA polymerases"/>
    <property type="match status" value="1"/>
</dbReference>
<name>A0A2V0RCI9_9ZZZZ</name>
<feature type="domain" description="RNA-directed RNA polymerase C-terminal" evidence="1">
    <location>
        <begin position="230"/>
        <end position="499"/>
    </location>
</feature>
<dbReference type="Pfam" id="PF00680">
    <property type="entry name" value="RdRP_1"/>
    <property type="match status" value="1"/>
</dbReference>